<dbReference type="GO" id="GO:0006207">
    <property type="term" value="P:'de novo' pyrimidine nucleobase biosynthetic process"/>
    <property type="evidence" value="ECO:0007669"/>
    <property type="project" value="InterPro"/>
</dbReference>
<evidence type="ECO:0000256" key="7">
    <source>
        <dbReference type="NCBIfam" id="TIGR02127"/>
    </source>
</evidence>
<dbReference type="NCBIfam" id="TIGR02127">
    <property type="entry name" value="pyrF_sub2"/>
    <property type="match status" value="1"/>
</dbReference>
<dbReference type="AlphaFoldDB" id="A0A1G2IXK2"/>
<evidence type="ECO:0000256" key="5">
    <source>
        <dbReference type="ARBA" id="ARBA00023239"/>
    </source>
</evidence>
<dbReference type="InterPro" id="IPR011060">
    <property type="entry name" value="RibuloseP-bd_barrel"/>
</dbReference>
<reference evidence="9 10" key="1">
    <citation type="journal article" date="2016" name="Nat. Commun.">
        <title>Thousands of microbial genomes shed light on interconnected biogeochemical processes in an aquifer system.</title>
        <authorList>
            <person name="Anantharaman K."/>
            <person name="Brown C.T."/>
            <person name="Hug L.A."/>
            <person name="Sharon I."/>
            <person name="Castelle C.J."/>
            <person name="Probst A.J."/>
            <person name="Thomas B.C."/>
            <person name="Singh A."/>
            <person name="Wilkins M.J."/>
            <person name="Karaoz U."/>
            <person name="Brodie E.L."/>
            <person name="Williams K.H."/>
            <person name="Hubbard S.S."/>
            <person name="Banfield J.F."/>
        </authorList>
    </citation>
    <scope>NUCLEOTIDE SEQUENCE [LARGE SCALE GENOMIC DNA]</scope>
</reference>
<gene>
    <name evidence="9" type="ORF">A2358_00525</name>
</gene>
<feature type="domain" description="Orotidine 5'-phosphate decarboxylase" evidence="8">
    <location>
        <begin position="18"/>
        <end position="263"/>
    </location>
</feature>
<evidence type="ECO:0000256" key="3">
    <source>
        <dbReference type="ARBA" id="ARBA00022793"/>
    </source>
</evidence>
<dbReference type="GO" id="GO:0004590">
    <property type="term" value="F:orotidine-5'-phosphate decarboxylase activity"/>
    <property type="evidence" value="ECO:0007669"/>
    <property type="project" value="UniProtKB-UniRule"/>
</dbReference>
<evidence type="ECO:0000256" key="6">
    <source>
        <dbReference type="ARBA" id="ARBA00049157"/>
    </source>
</evidence>
<dbReference type="CDD" id="cd04725">
    <property type="entry name" value="OMP_decarboxylase_like"/>
    <property type="match status" value="1"/>
</dbReference>
<keyword evidence="5" id="KW-0456">Lyase</keyword>
<keyword evidence="4" id="KW-0665">Pyrimidine biosynthesis</keyword>
<accession>A0A1G2IXK2</accession>
<organism evidence="9 10">
    <name type="scientific">Candidatus Staskawiczbacteria bacterium RIFOXYB1_FULL_37_44</name>
    <dbReference type="NCBI Taxonomy" id="1802223"/>
    <lineage>
        <taxon>Bacteria</taxon>
        <taxon>Candidatus Staskawicziibacteriota</taxon>
    </lineage>
</organism>
<evidence type="ECO:0000256" key="2">
    <source>
        <dbReference type="ARBA" id="ARBA00008847"/>
    </source>
</evidence>
<evidence type="ECO:0000256" key="4">
    <source>
        <dbReference type="ARBA" id="ARBA00022975"/>
    </source>
</evidence>
<dbReference type="InterPro" id="IPR018089">
    <property type="entry name" value="OMPdecase_AS"/>
</dbReference>
<dbReference type="STRING" id="1802223.A2358_00525"/>
<evidence type="ECO:0000313" key="9">
    <source>
        <dbReference type="EMBL" id="OGZ79432.1"/>
    </source>
</evidence>
<dbReference type="GO" id="GO:0044205">
    <property type="term" value="P:'de novo' UMP biosynthetic process"/>
    <property type="evidence" value="ECO:0007669"/>
    <property type="project" value="UniProtKB-UniPathway"/>
</dbReference>
<dbReference type="SUPFAM" id="SSF51366">
    <property type="entry name" value="Ribulose-phoshate binding barrel"/>
    <property type="match status" value="1"/>
</dbReference>
<comment type="caution">
    <text evidence="9">The sequence shown here is derived from an EMBL/GenBank/DDBJ whole genome shotgun (WGS) entry which is preliminary data.</text>
</comment>
<dbReference type="EC" id="4.1.1.23" evidence="7"/>
<dbReference type="EMBL" id="MHPJ01000004">
    <property type="protein sequence ID" value="OGZ79432.1"/>
    <property type="molecule type" value="Genomic_DNA"/>
</dbReference>
<dbReference type="InterPro" id="IPR001754">
    <property type="entry name" value="OMPdeCOase_dom"/>
</dbReference>
<dbReference type="PROSITE" id="PS00156">
    <property type="entry name" value="OMPDECASE"/>
    <property type="match status" value="1"/>
</dbReference>
<dbReference type="Pfam" id="PF00215">
    <property type="entry name" value="OMPdecase"/>
    <property type="match status" value="1"/>
</dbReference>
<proteinExistence type="inferred from homology"/>
<dbReference type="PANTHER" id="PTHR43375:SF1">
    <property type="entry name" value="OROTIDINE 5'-PHOSPHATE DECARBOXYLASE"/>
    <property type="match status" value="1"/>
</dbReference>
<evidence type="ECO:0000259" key="8">
    <source>
        <dbReference type="SMART" id="SM00934"/>
    </source>
</evidence>
<name>A0A1G2IXK2_9BACT</name>
<comment type="catalytic activity">
    <reaction evidence="6">
        <text>orotidine 5'-phosphate + H(+) = UMP + CO2</text>
        <dbReference type="Rhea" id="RHEA:11596"/>
        <dbReference type="ChEBI" id="CHEBI:15378"/>
        <dbReference type="ChEBI" id="CHEBI:16526"/>
        <dbReference type="ChEBI" id="CHEBI:57538"/>
        <dbReference type="ChEBI" id="CHEBI:57865"/>
        <dbReference type="EC" id="4.1.1.23"/>
    </reaction>
</comment>
<keyword evidence="3" id="KW-0210">Decarboxylase</keyword>
<dbReference type="Gene3D" id="3.20.20.70">
    <property type="entry name" value="Aldolase class I"/>
    <property type="match status" value="1"/>
</dbReference>
<dbReference type="UniPathway" id="UPA00070">
    <property type="reaction ID" value="UER00120"/>
</dbReference>
<evidence type="ECO:0000313" key="10">
    <source>
        <dbReference type="Proteomes" id="UP000178650"/>
    </source>
</evidence>
<comment type="pathway">
    <text evidence="1">Pyrimidine metabolism; UMP biosynthesis via de novo pathway; UMP from orotate: step 2/2.</text>
</comment>
<dbReference type="InterPro" id="IPR011995">
    <property type="entry name" value="OMPdecase_type-2"/>
</dbReference>
<dbReference type="PANTHER" id="PTHR43375">
    <property type="entry name" value="OROTIDINE 5'-PHOSPHATE DECARBOXYLASE"/>
    <property type="match status" value="1"/>
</dbReference>
<evidence type="ECO:0000256" key="1">
    <source>
        <dbReference type="ARBA" id="ARBA00004861"/>
    </source>
</evidence>
<comment type="similarity">
    <text evidence="2">Belongs to the OMP decarboxylase family. Type 2 subfamily.</text>
</comment>
<protein>
    <recommendedName>
        <fullName evidence="7">Orotidine-5'-phosphate decarboxylase</fullName>
        <ecNumber evidence="7">4.1.1.23</ecNumber>
    </recommendedName>
</protein>
<dbReference type="Proteomes" id="UP000178650">
    <property type="component" value="Unassembled WGS sequence"/>
</dbReference>
<sequence length="283" mass="30912">MNRNFMELLKARWAEGKFVCVGLDSEYSKIPGHILKKNFSVANGLVEFNRAIVEATHDIVCAYKPNLAFYANHGAEGIDALWRTLHEIPAIGLGQVPVILDAKFGDIGNTNNGYAEFAFDYLHADAVTVHNYLGKEAMKPFIDRKDNGVIVLCRTSNPGAGEFQDLKHHGAKLYRVVARHIADEWNKNGNCAVVAGATYPEELAEIRQIVGNMPILIPGIGAQGGEVEKTVVAGQDKNGQGIIVNSSRGIIFASSGKDFAEAARRETQKLHDLINQFRKGGVL</sequence>
<dbReference type="SMART" id="SM00934">
    <property type="entry name" value="OMPdecase"/>
    <property type="match status" value="1"/>
</dbReference>
<dbReference type="InterPro" id="IPR013785">
    <property type="entry name" value="Aldolase_TIM"/>
</dbReference>